<dbReference type="Proteomes" id="UP000449710">
    <property type="component" value="Unassembled WGS sequence"/>
</dbReference>
<dbReference type="PANTHER" id="PTHR30093">
    <property type="entry name" value="GENERAL SECRETION PATHWAY PROTEIN G"/>
    <property type="match status" value="1"/>
</dbReference>
<dbReference type="NCBIfam" id="TIGR02532">
    <property type="entry name" value="IV_pilin_GFxxxE"/>
    <property type="match status" value="1"/>
</dbReference>
<dbReference type="AlphaFoldDB" id="A0AA44BGV5"/>
<dbReference type="RefSeq" id="WP_160723471.1">
    <property type="nucleotide sequence ID" value="NZ_SUMG01000036.1"/>
</dbReference>
<name>A0AA44BGV5_9CLOT</name>
<keyword evidence="1" id="KW-1133">Transmembrane helix</keyword>
<evidence type="ECO:0000313" key="2">
    <source>
        <dbReference type="EMBL" id="NBG89621.1"/>
    </source>
</evidence>
<dbReference type="EMBL" id="SUMG01000036">
    <property type="protein sequence ID" value="NBG89621.1"/>
    <property type="molecule type" value="Genomic_DNA"/>
</dbReference>
<sequence>MNRKGFTLVEVLVVLMIISILALVAIPRLTNYKADAEAQTCLVNRRQIVLEYEIYLLHNEVNHDYFQWNTFLENCEYQICPSNGILEYEGGKVNCTDHSDTEEEEVPFL</sequence>
<organism evidence="2 3">
    <name type="scientific">Isachenkonia alkalipeptolytica</name>
    <dbReference type="NCBI Taxonomy" id="2565777"/>
    <lineage>
        <taxon>Bacteria</taxon>
        <taxon>Bacillati</taxon>
        <taxon>Bacillota</taxon>
        <taxon>Clostridia</taxon>
        <taxon>Eubacteriales</taxon>
        <taxon>Clostridiaceae</taxon>
        <taxon>Isachenkonia</taxon>
    </lineage>
</organism>
<evidence type="ECO:0000256" key="1">
    <source>
        <dbReference type="SAM" id="Phobius"/>
    </source>
</evidence>
<keyword evidence="1" id="KW-0472">Membrane</keyword>
<proteinExistence type="predicted"/>
<evidence type="ECO:0000313" key="3">
    <source>
        <dbReference type="Proteomes" id="UP000449710"/>
    </source>
</evidence>
<protein>
    <submittedName>
        <fullName evidence="2">Type II secretion system protein</fullName>
    </submittedName>
</protein>
<dbReference type="SUPFAM" id="SSF54523">
    <property type="entry name" value="Pili subunits"/>
    <property type="match status" value="1"/>
</dbReference>
<dbReference type="InterPro" id="IPR045584">
    <property type="entry name" value="Pilin-like"/>
</dbReference>
<dbReference type="InterPro" id="IPR012902">
    <property type="entry name" value="N_methyl_site"/>
</dbReference>
<keyword evidence="1" id="KW-0812">Transmembrane</keyword>
<comment type="caution">
    <text evidence="2">The sequence shown here is derived from an EMBL/GenBank/DDBJ whole genome shotgun (WGS) entry which is preliminary data.</text>
</comment>
<dbReference type="Gene3D" id="3.30.700.10">
    <property type="entry name" value="Glycoprotein, Type 4 Pilin"/>
    <property type="match status" value="1"/>
</dbReference>
<reference evidence="2 3" key="1">
    <citation type="submission" date="2019-04" db="EMBL/GenBank/DDBJ databases">
        <title>Isachenkonia alkalipeptolytica gen. nov. sp. nov. a new anaerobic, alkiliphilic organothrophic bacterium capable to reduce synthesized ferrihydrite isolated from a soda lake.</title>
        <authorList>
            <person name="Toshchakov S.V."/>
            <person name="Zavarzina D.G."/>
            <person name="Zhilina T.N."/>
            <person name="Kostrikina N.A."/>
            <person name="Kublanov I.V."/>
        </authorList>
    </citation>
    <scope>NUCLEOTIDE SEQUENCE [LARGE SCALE GENOMIC DNA]</scope>
    <source>
        <strain evidence="2 3">Z-1701</strain>
    </source>
</reference>
<feature type="transmembrane region" description="Helical" evidence="1">
    <location>
        <begin position="6"/>
        <end position="26"/>
    </location>
</feature>
<dbReference type="Pfam" id="PF07963">
    <property type="entry name" value="N_methyl"/>
    <property type="match status" value="1"/>
</dbReference>
<gene>
    <name evidence="2" type="ORF">ISALK_14140</name>
</gene>
<dbReference type="PROSITE" id="PS00409">
    <property type="entry name" value="PROKAR_NTER_METHYL"/>
    <property type="match status" value="1"/>
</dbReference>
<keyword evidence="3" id="KW-1185">Reference proteome</keyword>
<accession>A0AA44BGV5</accession>